<organism evidence="2 3">
    <name type="scientific">Riccia fluitans</name>
    <dbReference type="NCBI Taxonomy" id="41844"/>
    <lineage>
        <taxon>Eukaryota</taxon>
        <taxon>Viridiplantae</taxon>
        <taxon>Streptophyta</taxon>
        <taxon>Embryophyta</taxon>
        <taxon>Marchantiophyta</taxon>
        <taxon>Marchantiopsida</taxon>
        <taxon>Marchantiidae</taxon>
        <taxon>Marchantiales</taxon>
        <taxon>Ricciaceae</taxon>
        <taxon>Riccia</taxon>
    </lineage>
</organism>
<keyword evidence="3" id="KW-1185">Reference proteome</keyword>
<sequence length="263" mass="29644">MVRQPAFHVQHKGALRLKRLLRSSSAEIEFVASVSRHCLRARPSTQEEKSFLSSCQGYNYDEKYVGATSEAPWSADRLDQLKRDGFIINHTRVKVGAGPHAFARAKDKLQNWRHLQLGWASVDPSTPIKVGGKFGIVVHEMVAWLVNPLQVAYLRDGQEEAETCRSSVEQRNEMKPATSKASQAFAFGGGTLRGHLLAGEERFAVEWNEEDDSVWYEILSFSKPAHFLTVAGFPVLRFQQKLFVKQSSEAMIREINNDMPLKG</sequence>
<dbReference type="Proteomes" id="UP001605036">
    <property type="component" value="Unassembled WGS sequence"/>
</dbReference>
<dbReference type="InterPro" id="IPR018960">
    <property type="entry name" value="DUF1990"/>
</dbReference>
<dbReference type="PANTHER" id="PTHR34202">
    <property type="entry name" value="UPF0548 PROTEIN"/>
    <property type="match status" value="1"/>
</dbReference>
<accession>A0ABD1ZRB9</accession>
<evidence type="ECO:0000313" key="3">
    <source>
        <dbReference type="Proteomes" id="UP001605036"/>
    </source>
</evidence>
<feature type="domain" description="DUF1990" evidence="1">
    <location>
        <begin position="84"/>
        <end position="249"/>
    </location>
</feature>
<proteinExistence type="predicted"/>
<name>A0ABD1ZRB9_9MARC</name>
<dbReference type="PANTHER" id="PTHR34202:SF1">
    <property type="entry name" value="UPF0548 PROTEIN"/>
    <property type="match status" value="1"/>
</dbReference>
<evidence type="ECO:0000259" key="1">
    <source>
        <dbReference type="Pfam" id="PF09348"/>
    </source>
</evidence>
<dbReference type="Pfam" id="PF09348">
    <property type="entry name" value="DUF1990"/>
    <property type="match status" value="1"/>
</dbReference>
<comment type="caution">
    <text evidence="2">The sequence shown here is derived from an EMBL/GenBank/DDBJ whole genome shotgun (WGS) entry which is preliminary data.</text>
</comment>
<evidence type="ECO:0000313" key="2">
    <source>
        <dbReference type="EMBL" id="KAL2653928.1"/>
    </source>
</evidence>
<dbReference type="EMBL" id="JBHFFA010000001">
    <property type="protein sequence ID" value="KAL2653928.1"/>
    <property type="molecule type" value="Genomic_DNA"/>
</dbReference>
<protein>
    <recommendedName>
        <fullName evidence="1">DUF1990 domain-containing protein</fullName>
    </recommendedName>
</protein>
<gene>
    <name evidence="2" type="ORF">R1flu_022056</name>
</gene>
<reference evidence="2 3" key="1">
    <citation type="submission" date="2024-09" db="EMBL/GenBank/DDBJ databases">
        <title>Chromosome-scale assembly of Riccia fluitans.</title>
        <authorList>
            <person name="Paukszto L."/>
            <person name="Sawicki J."/>
            <person name="Karawczyk K."/>
            <person name="Piernik-Szablinska J."/>
            <person name="Szczecinska M."/>
            <person name="Mazdziarz M."/>
        </authorList>
    </citation>
    <scope>NUCLEOTIDE SEQUENCE [LARGE SCALE GENOMIC DNA]</scope>
    <source>
        <strain evidence="2">Rf_01</strain>
        <tissue evidence="2">Aerial parts of the thallus</tissue>
    </source>
</reference>
<dbReference type="AlphaFoldDB" id="A0ABD1ZRB9"/>